<gene>
    <name evidence="1" type="ORF">LACBIDRAFT_306051</name>
</gene>
<name>B0CSL5_LACBS</name>
<organism evidence="2">
    <name type="scientific">Laccaria bicolor (strain S238N-H82 / ATCC MYA-4686)</name>
    <name type="common">Bicoloured deceiver</name>
    <name type="synonym">Laccaria laccata var. bicolor</name>
    <dbReference type="NCBI Taxonomy" id="486041"/>
    <lineage>
        <taxon>Eukaryota</taxon>
        <taxon>Fungi</taxon>
        <taxon>Dikarya</taxon>
        <taxon>Basidiomycota</taxon>
        <taxon>Agaricomycotina</taxon>
        <taxon>Agaricomycetes</taxon>
        <taxon>Agaricomycetidae</taxon>
        <taxon>Agaricales</taxon>
        <taxon>Agaricineae</taxon>
        <taxon>Hydnangiaceae</taxon>
        <taxon>Laccaria</taxon>
    </lineage>
</organism>
<dbReference type="HOGENOM" id="CLU_2948113_0_0_1"/>
<reference evidence="1 2" key="1">
    <citation type="journal article" date="2008" name="Nature">
        <title>The genome of Laccaria bicolor provides insights into mycorrhizal symbiosis.</title>
        <authorList>
            <person name="Martin F."/>
            <person name="Aerts A."/>
            <person name="Ahren D."/>
            <person name="Brun A."/>
            <person name="Danchin E.G.J."/>
            <person name="Duchaussoy F."/>
            <person name="Gibon J."/>
            <person name="Kohler A."/>
            <person name="Lindquist E."/>
            <person name="Pereda V."/>
            <person name="Salamov A."/>
            <person name="Shapiro H.J."/>
            <person name="Wuyts J."/>
            <person name="Blaudez D."/>
            <person name="Buee M."/>
            <person name="Brokstein P."/>
            <person name="Canbaeck B."/>
            <person name="Cohen D."/>
            <person name="Courty P.E."/>
            <person name="Coutinho P.M."/>
            <person name="Delaruelle C."/>
            <person name="Detter J.C."/>
            <person name="Deveau A."/>
            <person name="DiFazio S."/>
            <person name="Duplessis S."/>
            <person name="Fraissinet-Tachet L."/>
            <person name="Lucic E."/>
            <person name="Frey-Klett P."/>
            <person name="Fourrey C."/>
            <person name="Feussner I."/>
            <person name="Gay G."/>
            <person name="Grimwood J."/>
            <person name="Hoegger P.J."/>
            <person name="Jain P."/>
            <person name="Kilaru S."/>
            <person name="Labbe J."/>
            <person name="Lin Y.C."/>
            <person name="Legue V."/>
            <person name="Le Tacon F."/>
            <person name="Marmeisse R."/>
            <person name="Melayah D."/>
            <person name="Montanini B."/>
            <person name="Muratet M."/>
            <person name="Nehls U."/>
            <person name="Niculita-Hirzel H."/>
            <person name="Oudot-Le Secq M.P."/>
            <person name="Peter M."/>
            <person name="Quesneville H."/>
            <person name="Rajashekar B."/>
            <person name="Reich M."/>
            <person name="Rouhier N."/>
            <person name="Schmutz J."/>
            <person name="Yin T."/>
            <person name="Chalot M."/>
            <person name="Henrissat B."/>
            <person name="Kuees U."/>
            <person name="Lucas S."/>
            <person name="Van de Peer Y."/>
            <person name="Podila G.K."/>
            <person name="Polle A."/>
            <person name="Pukkila P.J."/>
            <person name="Richardson P.M."/>
            <person name="Rouze P."/>
            <person name="Sanders I.R."/>
            <person name="Stajich J.E."/>
            <person name="Tunlid A."/>
            <person name="Tuskan G."/>
            <person name="Grigoriev I.V."/>
        </authorList>
    </citation>
    <scope>NUCLEOTIDE SEQUENCE [LARGE SCALE GENOMIC DNA]</scope>
    <source>
        <strain evidence="2">S238N-H82 / ATCC MYA-4686</strain>
    </source>
</reference>
<dbReference type="RefSeq" id="XP_001875423.1">
    <property type="nucleotide sequence ID" value="XM_001875388.1"/>
</dbReference>
<dbReference type="InParanoid" id="B0CSL5"/>
<dbReference type="OrthoDB" id="10369098at2759"/>
<dbReference type="Proteomes" id="UP000001194">
    <property type="component" value="Unassembled WGS sequence"/>
</dbReference>
<accession>B0CSL5</accession>
<evidence type="ECO:0000313" key="2">
    <source>
        <dbReference type="Proteomes" id="UP000001194"/>
    </source>
</evidence>
<dbReference type="AlphaFoldDB" id="B0CSL5"/>
<keyword evidence="2" id="KW-1185">Reference proteome</keyword>
<dbReference type="KEGG" id="lbc:LACBIDRAFT_306051"/>
<dbReference type="EMBL" id="DS547092">
    <property type="protein sequence ID" value="EDR14864.1"/>
    <property type="molecule type" value="Genomic_DNA"/>
</dbReference>
<proteinExistence type="predicted"/>
<protein>
    <submittedName>
        <fullName evidence="1">Predicted protein</fullName>
    </submittedName>
</protein>
<sequence length="66" mass="7475">MIPAVHEPIWHLICYSRPKSNDTFTNRVILRIFDHALIIPIRCELFPNQEIGVSAGGSKRVACMPT</sequence>
<dbReference type="GeneID" id="6070668"/>
<evidence type="ECO:0000313" key="1">
    <source>
        <dbReference type="EMBL" id="EDR14864.1"/>
    </source>
</evidence>